<gene>
    <name evidence="10 14" type="primary">topA</name>
    <name evidence="14" type="ORF">HMPREF0634_1470</name>
</gene>
<dbReference type="OrthoDB" id="9804262at2"/>
<keyword evidence="3" id="KW-0479">Metal-binding</keyword>
<dbReference type="NCBIfam" id="TIGR01051">
    <property type="entry name" value="topA_bact"/>
    <property type="match status" value="1"/>
</dbReference>
<comment type="catalytic activity">
    <reaction evidence="1 10">
        <text>ATP-independent breakage of single-stranded DNA, followed by passage and rejoining.</text>
        <dbReference type="EC" id="5.6.2.1"/>
    </reaction>
</comment>
<evidence type="ECO:0000256" key="1">
    <source>
        <dbReference type="ARBA" id="ARBA00000213"/>
    </source>
</evidence>
<feature type="site" description="Interaction with DNA" evidence="10">
    <location>
        <position position="487"/>
    </location>
</feature>
<evidence type="ECO:0000256" key="4">
    <source>
        <dbReference type="ARBA" id="ARBA00022771"/>
    </source>
</evidence>
<evidence type="ECO:0000256" key="7">
    <source>
        <dbReference type="ARBA" id="ARBA00023029"/>
    </source>
</evidence>
<evidence type="ECO:0000256" key="5">
    <source>
        <dbReference type="ARBA" id="ARBA00022833"/>
    </source>
</evidence>
<dbReference type="Proteomes" id="UP000003244">
    <property type="component" value="Unassembled WGS sequence"/>
</dbReference>
<dbReference type="Pfam" id="PF01131">
    <property type="entry name" value="Topoisom_bac"/>
    <property type="match status" value="1"/>
</dbReference>
<dbReference type="Gene3D" id="3.40.50.140">
    <property type="match status" value="1"/>
</dbReference>
<dbReference type="InterPro" id="IPR013498">
    <property type="entry name" value="Topo_IA_Znf"/>
</dbReference>
<dbReference type="SMART" id="SM00436">
    <property type="entry name" value="TOP1Bc"/>
    <property type="match status" value="1"/>
</dbReference>
<dbReference type="PROSITE" id="PS50880">
    <property type="entry name" value="TOPRIM"/>
    <property type="match status" value="1"/>
</dbReference>
<dbReference type="PRINTS" id="PR00417">
    <property type="entry name" value="PRTPISMRASEI"/>
</dbReference>
<keyword evidence="6" id="KW-0460">Magnesium</keyword>
<feature type="site" description="Interaction with DNA" evidence="10">
    <location>
        <position position="34"/>
    </location>
</feature>
<evidence type="ECO:0000313" key="14">
    <source>
        <dbReference type="EMBL" id="EFM64982.1"/>
    </source>
</evidence>
<dbReference type="Pfam" id="PF01751">
    <property type="entry name" value="Toprim"/>
    <property type="match status" value="1"/>
</dbReference>
<comment type="subunit">
    <text evidence="10">Monomer.</text>
</comment>
<dbReference type="EMBL" id="ADGQ01000034">
    <property type="protein sequence ID" value="EFM64982.1"/>
    <property type="molecule type" value="Genomic_DNA"/>
</dbReference>
<dbReference type="AlphaFoldDB" id="E0E2A2"/>
<comment type="caution">
    <text evidence="14">The sequence shown here is derived from an EMBL/GenBank/DDBJ whole genome shotgun (WGS) entry which is preliminary data.</text>
</comment>
<dbReference type="PANTHER" id="PTHR42785:SF1">
    <property type="entry name" value="DNA TOPOISOMERASE"/>
    <property type="match status" value="1"/>
</dbReference>
<feature type="region of interest" description="Disordered" evidence="11">
    <location>
        <begin position="329"/>
        <end position="353"/>
    </location>
</feature>
<dbReference type="HAMAP" id="MF_00952">
    <property type="entry name" value="Topoisom_1_prok"/>
    <property type="match status" value="1"/>
</dbReference>
<evidence type="ECO:0000256" key="10">
    <source>
        <dbReference type="HAMAP-Rule" id="MF_00952"/>
    </source>
</evidence>
<evidence type="ECO:0000256" key="3">
    <source>
        <dbReference type="ARBA" id="ARBA00022723"/>
    </source>
</evidence>
<dbReference type="PROSITE" id="PS00396">
    <property type="entry name" value="TOPO_IA_1"/>
    <property type="match status" value="1"/>
</dbReference>
<dbReference type="SMART" id="SM00493">
    <property type="entry name" value="TOPRIM"/>
    <property type="match status" value="1"/>
</dbReference>
<dbReference type="InterPro" id="IPR013825">
    <property type="entry name" value="Topo_IA_cen_sub2"/>
</dbReference>
<dbReference type="GO" id="GO:0003677">
    <property type="term" value="F:DNA binding"/>
    <property type="evidence" value="ECO:0007669"/>
    <property type="project" value="UniProtKB-KW"/>
</dbReference>
<reference evidence="14 15" key="1">
    <citation type="submission" date="2010-08" db="EMBL/GenBank/DDBJ databases">
        <authorList>
            <person name="Harkins D.M."/>
            <person name="Madupu R."/>
            <person name="Durkin A.S."/>
            <person name="Torralba M."/>
            <person name="Methe B."/>
            <person name="Sutton G.G."/>
            <person name="Nelson K.E."/>
        </authorList>
    </citation>
    <scope>NUCLEOTIDE SEQUENCE [LARGE SCALE GENOMIC DNA]</scope>
    <source>
        <strain evidence="14 15">DSM 17678</strain>
    </source>
</reference>
<dbReference type="InterPro" id="IPR003601">
    <property type="entry name" value="Topo_IA_2"/>
</dbReference>
<protein>
    <recommendedName>
        <fullName evidence="10">DNA topoisomerase 1</fullName>
        <ecNumber evidence="10">5.6.2.1</ecNumber>
    </recommendedName>
    <alternativeName>
        <fullName evidence="10">DNA topoisomerase I</fullName>
    </alternativeName>
</protein>
<dbReference type="Gene3D" id="3.30.65.10">
    <property type="entry name" value="Bacterial Topoisomerase I, domain 1"/>
    <property type="match status" value="2"/>
</dbReference>
<dbReference type="SUPFAM" id="SSF56712">
    <property type="entry name" value="Prokaryotic type I DNA topoisomerase"/>
    <property type="match status" value="1"/>
</dbReference>
<feature type="active site" description="O-(5'-phospho-DNA)-tyrosine intermediate" evidence="10">
    <location>
        <position position="299"/>
    </location>
</feature>
<dbReference type="PROSITE" id="PS52039">
    <property type="entry name" value="TOPO_IA_2"/>
    <property type="match status" value="1"/>
</dbReference>
<dbReference type="eggNOG" id="COG0550">
    <property type="taxonomic scope" value="Bacteria"/>
</dbReference>
<dbReference type="GO" id="GO:0006265">
    <property type="term" value="P:DNA topological change"/>
    <property type="evidence" value="ECO:0007669"/>
    <property type="project" value="UniProtKB-UniRule"/>
</dbReference>
<dbReference type="PANTHER" id="PTHR42785">
    <property type="entry name" value="DNA TOPOISOMERASE, TYPE IA, CORE"/>
    <property type="match status" value="1"/>
</dbReference>
<evidence type="ECO:0000259" key="12">
    <source>
        <dbReference type="PROSITE" id="PS50880"/>
    </source>
</evidence>
<dbReference type="InterPro" id="IPR013497">
    <property type="entry name" value="Topo_IA_cen"/>
</dbReference>
<keyword evidence="15" id="KW-1185">Reference proteome</keyword>
<dbReference type="InterPro" id="IPR000380">
    <property type="entry name" value="Topo_IA"/>
</dbReference>
<keyword evidence="7 10" id="KW-0799">Topoisomerase</keyword>
<keyword evidence="8 10" id="KW-0238">DNA-binding</keyword>
<dbReference type="EC" id="5.6.2.1" evidence="10"/>
<comment type="similarity">
    <text evidence="2 10">Belongs to the type IA topoisomerase family.</text>
</comment>
<dbReference type="InterPro" id="IPR013824">
    <property type="entry name" value="Topo_IA_cen_sub1"/>
</dbReference>
<dbReference type="GO" id="GO:0005694">
    <property type="term" value="C:chromosome"/>
    <property type="evidence" value="ECO:0007669"/>
    <property type="project" value="InterPro"/>
</dbReference>
<dbReference type="Gene3D" id="2.70.20.10">
    <property type="entry name" value="Topoisomerase I, domain 3"/>
    <property type="match status" value="1"/>
</dbReference>
<dbReference type="InterPro" id="IPR028612">
    <property type="entry name" value="Topoisom_1_IA"/>
</dbReference>
<evidence type="ECO:0000256" key="6">
    <source>
        <dbReference type="ARBA" id="ARBA00022842"/>
    </source>
</evidence>
<dbReference type="InterPro" id="IPR013826">
    <property type="entry name" value="Topo_IA_cen_sub3"/>
</dbReference>
<organism evidence="14 15">
    <name type="scientific">Peptostreptococcus stomatis DSM 17678</name>
    <dbReference type="NCBI Taxonomy" id="596315"/>
    <lineage>
        <taxon>Bacteria</taxon>
        <taxon>Bacillati</taxon>
        <taxon>Bacillota</taxon>
        <taxon>Clostridia</taxon>
        <taxon>Peptostreptococcales</taxon>
        <taxon>Peptostreptococcaceae</taxon>
        <taxon>Peptostreptococcus</taxon>
    </lineage>
</organism>
<dbReference type="Gene3D" id="1.10.460.10">
    <property type="entry name" value="Topoisomerase I, domain 2"/>
    <property type="match status" value="1"/>
</dbReference>
<feature type="site" description="Interaction with DNA" evidence="10">
    <location>
        <position position="144"/>
    </location>
</feature>
<dbReference type="SUPFAM" id="SSF57783">
    <property type="entry name" value="Zinc beta-ribbon"/>
    <property type="match status" value="2"/>
</dbReference>
<feature type="site" description="Interaction with DNA" evidence="10">
    <location>
        <position position="149"/>
    </location>
</feature>
<feature type="site" description="Interaction with DNA" evidence="10">
    <location>
        <position position="301"/>
    </location>
</feature>
<dbReference type="CDD" id="cd03363">
    <property type="entry name" value="TOPRIM_TopoIA_TopoI"/>
    <property type="match status" value="1"/>
</dbReference>
<comment type="function">
    <text evidence="10">Releases the supercoiling and torsional tension of DNA, which is introduced during the DNA replication and transcription, by transiently cleaving and rejoining one strand of the DNA duplex. Introduces a single-strand break via transesterification at a target site in duplex DNA. The scissile phosphodiester is attacked by the catalytic tyrosine of the enzyme, resulting in the formation of a DNA-(5'-phosphotyrosyl)-enzyme intermediate and the expulsion of a 3'-OH DNA strand. The free DNA strand then undergoes passage around the unbroken strand, thus removing DNA supercoils. Finally, in the religation step, the DNA 3'-OH attacks the covalent intermediate to expel the active-site tyrosine and restore the DNA phosphodiester backbone.</text>
</comment>
<name>E0E2A2_9FIRM</name>
<feature type="site" description="Interaction with DNA" evidence="10">
    <location>
        <position position="156"/>
    </location>
</feature>
<evidence type="ECO:0000256" key="11">
    <source>
        <dbReference type="SAM" id="MobiDB-lite"/>
    </source>
</evidence>
<evidence type="ECO:0000259" key="13">
    <source>
        <dbReference type="PROSITE" id="PS52039"/>
    </source>
</evidence>
<keyword evidence="5" id="KW-0862">Zinc</keyword>
<dbReference type="SMART" id="SM00437">
    <property type="entry name" value="TOP1Ac"/>
    <property type="match status" value="1"/>
</dbReference>
<dbReference type="STRING" id="596315.HMPREF0634_1470"/>
<evidence type="ECO:0000256" key="8">
    <source>
        <dbReference type="ARBA" id="ARBA00023125"/>
    </source>
</evidence>
<proteinExistence type="inferred from homology"/>
<dbReference type="InterPro" id="IPR023405">
    <property type="entry name" value="Topo_IA_core_domain"/>
</dbReference>
<sequence length="693" mass="78613">MPKALVIVESPAKAKTIEKFLGKNHYVVKASVGHIRDLPKSRLGVDIDNNFEPEYINIRGKGPVIKDLKKEAKKASKIYLATDPDREGEAISWHLSYILDIDPESQCRIEFNEITKDTIKKAIKKPRQINIDLVDAQQARRVLDRLLGYQISPILWQKIRRGLSAGRVQSVTTKLVCDRETEIENFVPVEYWSLDLISEVDGCPVEFSFYGIDGKKLDLNNEDQVNEIIDKIKGSSLLVKKIDTRTRKRAAVKPFTTSVLQQEAVNRLGFTTRKTMKIAQELYEGVNVKGEGSLGLISYIRTDSQRLSEEAKSSAKDFILNSYGQKYHSETKDKKSKSKTNSQDAHEAIRPTSVYRHPEEIKASLSNDQYRLYNLIWKRFVASQMADALYESMSIEAEIGQYTFKASGSKQVFDGFTRVYDYYDREDKILPEIKLNDKLGLKEIDPEQHFTQPPARYTEASLVKTLEELGIGRPSTYAPTIGTILTREYVEKVGPAIKPTELGKIVTEILEENFEMLTDVDYTAQMESRLDKIEDGLENWKDVVSESYAPLASSIKEAIENIEKINMDIETDEVCEVCGSNMVIKHGRFGKFMACKNYPECKNTKPIVDKVGVKCPKCGDGDIIIRKSKRGRVFYGCSNYPDCDFVEWNKPTGQVCPDCGSHMVEKVTKKESRSICSNKDCISNQKPKKGKDK</sequence>
<dbReference type="InterPro" id="IPR003602">
    <property type="entry name" value="Topo_IA_DNA-bd_dom"/>
</dbReference>
<evidence type="ECO:0000256" key="9">
    <source>
        <dbReference type="ARBA" id="ARBA00023235"/>
    </source>
</evidence>
<dbReference type="InterPro" id="IPR006171">
    <property type="entry name" value="TOPRIM_dom"/>
</dbReference>
<keyword evidence="4" id="KW-0863">Zinc-finger</keyword>
<keyword evidence="9 10" id="KW-0413">Isomerase</keyword>
<dbReference type="CDD" id="cd00186">
    <property type="entry name" value="TOP1Ac"/>
    <property type="match status" value="1"/>
</dbReference>
<dbReference type="Gene3D" id="1.10.290.10">
    <property type="entry name" value="Topoisomerase I, domain 4"/>
    <property type="match status" value="1"/>
</dbReference>
<dbReference type="InterPro" id="IPR023406">
    <property type="entry name" value="Topo_IA_AS"/>
</dbReference>
<dbReference type="GO" id="GO:0008270">
    <property type="term" value="F:zinc ion binding"/>
    <property type="evidence" value="ECO:0007669"/>
    <property type="project" value="UniProtKB-KW"/>
</dbReference>
<dbReference type="InterPro" id="IPR034149">
    <property type="entry name" value="TOPRIM_TopoI"/>
</dbReference>
<accession>E0E2A2</accession>
<dbReference type="Pfam" id="PF01396">
    <property type="entry name" value="Zn_ribbon_Top1"/>
    <property type="match status" value="3"/>
</dbReference>
<feature type="region of interest" description="Interaction with DNA" evidence="10">
    <location>
        <begin position="164"/>
        <end position="169"/>
    </location>
</feature>
<feature type="site" description="Interaction with DNA" evidence="10">
    <location>
        <position position="140"/>
    </location>
</feature>
<feature type="domain" description="Toprim" evidence="12">
    <location>
        <begin position="3"/>
        <end position="114"/>
    </location>
</feature>
<dbReference type="GO" id="GO:0003917">
    <property type="term" value="F:DNA topoisomerase type I (single strand cut, ATP-independent) activity"/>
    <property type="evidence" value="ECO:0007669"/>
    <property type="project" value="UniProtKB-UniRule"/>
</dbReference>
<evidence type="ECO:0000256" key="2">
    <source>
        <dbReference type="ARBA" id="ARBA00009446"/>
    </source>
</evidence>
<feature type="domain" description="Topo IA-type catalytic" evidence="13">
    <location>
        <begin position="130"/>
        <end position="555"/>
    </location>
</feature>
<dbReference type="InterPro" id="IPR005733">
    <property type="entry name" value="TopoI_bac-type"/>
</dbReference>
<evidence type="ECO:0000313" key="15">
    <source>
        <dbReference type="Proteomes" id="UP000003244"/>
    </source>
</evidence>
<feature type="site" description="Interaction with DNA" evidence="10">
    <location>
        <position position="141"/>
    </location>
</feature>